<name>A0A024FVV2_9STRA</name>
<dbReference type="Proteomes" id="UP000053237">
    <property type="component" value="Unassembled WGS sequence"/>
</dbReference>
<keyword evidence="2" id="KW-1185">Reference proteome</keyword>
<accession>A0A024FVV2</accession>
<dbReference type="InParanoid" id="A0A024FVV2"/>
<reference evidence="1 2" key="1">
    <citation type="submission" date="2012-05" db="EMBL/GenBank/DDBJ databases">
        <title>Recombination and specialization in a pathogen metapopulation.</title>
        <authorList>
            <person name="Gardiner A."/>
            <person name="Kemen E."/>
            <person name="Schultz-Larsen T."/>
            <person name="MacLean D."/>
            <person name="Van Oosterhout C."/>
            <person name="Jones J.D.G."/>
        </authorList>
    </citation>
    <scope>NUCLEOTIDE SEQUENCE [LARGE SCALE GENOMIC DNA]</scope>
    <source>
        <strain evidence="1 2">Ac Nc2</strain>
    </source>
</reference>
<evidence type="ECO:0000313" key="1">
    <source>
        <dbReference type="EMBL" id="CCI11260.1"/>
    </source>
</evidence>
<organism evidence="1 2">
    <name type="scientific">Albugo candida</name>
    <dbReference type="NCBI Taxonomy" id="65357"/>
    <lineage>
        <taxon>Eukaryota</taxon>
        <taxon>Sar</taxon>
        <taxon>Stramenopiles</taxon>
        <taxon>Oomycota</taxon>
        <taxon>Peronosporomycetes</taxon>
        <taxon>Albuginales</taxon>
        <taxon>Albuginaceae</taxon>
        <taxon>Albugo</taxon>
    </lineage>
</organism>
<sequence>MSHASRGPYYCSMLLGPEHIDTTQFFFHIGSILNNYTRQPAESSSLDSKDKGLGMLNKVIHICQKCRREHECSKLSQRFTRNTMGVHNAWTEEFYMHVA</sequence>
<dbReference type="AlphaFoldDB" id="A0A024FVV2"/>
<gene>
    <name evidence="1" type="ORF">BN9_126670</name>
</gene>
<dbReference type="OrthoDB" id="674604at2759"/>
<protein>
    <submittedName>
        <fullName evidence="1">Uncharacterized protein</fullName>
    </submittedName>
</protein>
<comment type="caution">
    <text evidence="1">The sequence shown here is derived from an EMBL/GenBank/DDBJ whole genome shotgun (WGS) entry which is preliminary data.</text>
</comment>
<proteinExistence type="predicted"/>
<evidence type="ECO:0000313" key="2">
    <source>
        <dbReference type="Proteomes" id="UP000053237"/>
    </source>
</evidence>
<dbReference type="EMBL" id="CAIX01000894">
    <property type="protein sequence ID" value="CCI11260.1"/>
    <property type="molecule type" value="Genomic_DNA"/>
</dbReference>